<dbReference type="PROSITE" id="PS50850">
    <property type="entry name" value="MFS"/>
    <property type="match status" value="1"/>
</dbReference>
<dbReference type="SUPFAM" id="SSF103473">
    <property type="entry name" value="MFS general substrate transporter"/>
    <property type="match status" value="1"/>
</dbReference>
<feature type="region of interest" description="Disordered" evidence="6">
    <location>
        <begin position="1"/>
        <end position="29"/>
    </location>
</feature>
<keyword evidence="3 7" id="KW-0812">Transmembrane</keyword>
<dbReference type="InterPro" id="IPR011701">
    <property type="entry name" value="MFS"/>
</dbReference>
<evidence type="ECO:0000256" key="2">
    <source>
        <dbReference type="ARBA" id="ARBA00022448"/>
    </source>
</evidence>
<feature type="transmembrane region" description="Helical" evidence="7">
    <location>
        <begin position="433"/>
        <end position="454"/>
    </location>
</feature>
<keyword evidence="4 7" id="KW-1133">Transmembrane helix</keyword>
<feature type="transmembrane region" description="Helical" evidence="7">
    <location>
        <begin position="277"/>
        <end position="302"/>
    </location>
</feature>
<feature type="transmembrane region" description="Helical" evidence="7">
    <location>
        <begin position="112"/>
        <end position="131"/>
    </location>
</feature>
<evidence type="ECO:0000256" key="5">
    <source>
        <dbReference type="ARBA" id="ARBA00023136"/>
    </source>
</evidence>
<evidence type="ECO:0000256" key="6">
    <source>
        <dbReference type="SAM" id="MobiDB-lite"/>
    </source>
</evidence>
<reference evidence="9 10" key="1">
    <citation type="submission" date="2024-02" db="EMBL/GenBank/DDBJ databases">
        <title>A draft genome for the cacao thread blight pathogen Marasmius crinis-equi.</title>
        <authorList>
            <person name="Cohen S.P."/>
            <person name="Baruah I.K."/>
            <person name="Amoako-Attah I."/>
            <person name="Bukari Y."/>
            <person name="Meinhardt L.W."/>
            <person name="Bailey B.A."/>
        </authorList>
    </citation>
    <scope>NUCLEOTIDE SEQUENCE [LARGE SCALE GENOMIC DNA]</scope>
    <source>
        <strain evidence="9 10">GH-76</strain>
    </source>
</reference>
<dbReference type="PANTHER" id="PTHR43791:SF85">
    <property type="entry name" value="TRANSPORTER, PUTATIVE (AFU_ORTHOLOGUE AFUA_6G00710)-RELATED"/>
    <property type="match status" value="1"/>
</dbReference>
<dbReference type="Gene3D" id="1.20.1250.20">
    <property type="entry name" value="MFS general substrate transporter like domains"/>
    <property type="match status" value="2"/>
</dbReference>
<feature type="transmembrane region" description="Helical" evidence="7">
    <location>
        <begin position="205"/>
        <end position="226"/>
    </location>
</feature>
<evidence type="ECO:0000256" key="3">
    <source>
        <dbReference type="ARBA" id="ARBA00022692"/>
    </source>
</evidence>
<feature type="transmembrane region" description="Helical" evidence="7">
    <location>
        <begin position="44"/>
        <end position="62"/>
    </location>
</feature>
<protein>
    <recommendedName>
        <fullName evidence="8">Major facilitator superfamily (MFS) profile domain-containing protein</fullName>
    </recommendedName>
</protein>
<sequence length="500" mass="55510">MSSMPMSSKESREEVASESSDLQKLEVTTTDEQAEKRAVRRLDFAILPIMTMYYLLSFLDRANIGNARVAGLQKALHMTDHQYQVCVTVLYVPYIFAELPANLVLRKLTPSLVMPTLLTIWGLIVTFQGFITTYPSLVGVRALLGLIEGPMFPGIVLYLSGFYTRRELSMRIAIFFSSASLSGAFSGLLAAAIVNMEGLGGKAGWAWIFILEGIFSVIIGIIGFFVTPSTPGDVKFFVTDEDKVILERRLIRDRPSVAPNDHFSLKWIFRSLSSPHVLMVFVMFYMVGTTLYGLALFLPSIVNQLGYSPNQSQLLSVGPYAGGFILTLASAYYSDRHQTRAIPIVAISLLAVIGYAMYLTADTKLIRYGSLYLTVPGVYAAAPVIAAWMSNNSEPYYTRATSIAFGFIATNSGGITSTWLFPSKEGPKFTKTTIIDLVFSTLILVFAIVNALYLRRQNRIKEERRAEILAPFLEDGKSEDGAARAWTELGDRHPDFKYTY</sequence>
<organism evidence="9 10">
    <name type="scientific">Marasmius crinis-equi</name>
    <dbReference type="NCBI Taxonomy" id="585013"/>
    <lineage>
        <taxon>Eukaryota</taxon>
        <taxon>Fungi</taxon>
        <taxon>Dikarya</taxon>
        <taxon>Basidiomycota</taxon>
        <taxon>Agaricomycotina</taxon>
        <taxon>Agaricomycetes</taxon>
        <taxon>Agaricomycetidae</taxon>
        <taxon>Agaricales</taxon>
        <taxon>Marasmiineae</taxon>
        <taxon>Marasmiaceae</taxon>
        <taxon>Marasmius</taxon>
    </lineage>
</organism>
<dbReference type="PANTHER" id="PTHR43791">
    <property type="entry name" value="PERMEASE-RELATED"/>
    <property type="match status" value="1"/>
</dbReference>
<feature type="transmembrane region" description="Helical" evidence="7">
    <location>
        <begin position="365"/>
        <end position="388"/>
    </location>
</feature>
<evidence type="ECO:0000256" key="1">
    <source>
        <dbReference type="ARBA" id="ARBA00004141"/>
    </source>
</evidence>
<proteinExistence type="predicted"/>
<keyword evidence="5 7" id="KW-0472">Membrane</keyword>
<evidence type="ECO:0000256" key="7">
    <source>
        <dbReference type="SAM" id="Phobius"/>
    </source>
</evidence>
<name>A0ABR3F805_9AGAR</name>
<dbReference type="Proteomes" id="UP001465976">
    <property type="component" value="Unassembled WGS sequence"/>
</dbReference>
<comment type="subcellular location">
    <subcellularLocation>
        <location evidence="1">Membrane</location>
        <topology evidence="1">Multi-pass membrane protein</topology>
    </subcellularLocation>
</comment>
<feature type="compositionally biased region" description="Polar residues" evidence="6">
    <location>
        <begin position="17"/>
        <end position="29"/>
    </location>
</feature>
<comment type="caution">
    <text evidence="9">The sequence shown here is derived from an EMBL/GenBank/DDBJ whole genome shotgun (WGS) entry which is preliminary data.</text>
</comment>
<feature type="transmembrane region" description="Helical" evidence="7">
    <location>
        <begin position="82"/>
        <end position="105"/>
    </location>
</feature>
<feature type="transmembrane region" description="Helical" evidence="7">
    <location>
        <begin position="341"/>
        <end position="359"/>
    </location>
</feature>
<evidence type="ECO:0000259" key="8">
    <source>
        <dbReference type="PROSITE" id="PS50850"/>
    </source>
</evidence>
<gene>
    <name evidence="9" type="ORF">V5O48_010619</name>
</gene>
<feature type="transmembrane region" description="Helical" evidence="7">
    <location>
        <begin position="314"/>
        <end position="334"/>
    </location>
</feature>
<keyword evidence="10" id="KW-1185">Reference proteome</keyword>
<dbReference type="Pfam" id="PF07690">
    <property type="entry name" value="MFS_1"/>
    <property type="match status" value="1"/>
</dbReference>
<dbReference type="InterPro" id="IPR020846">
    <property type="entry name" value="MFS_dom"/>
</dbReference>
<feature type="transmembrane region" description="Helical" evidence="7">
    <location>
        <begin position="400"/>
        <end position="421"/>
    </location>
</feature>
<dbReference type="InterPro" id="IPR036259">
    <property type="entry name" value="MFS_trans_sf"/>
</dbReference>
<evidence type="ECO:0000313" key="10">
    <source>
        <dbReference type="Proteomes" id="UP001465976"/>
    </source>
</evidence>
<feature type="transmembrane region" description="Helical" evidence="7">
    <location>
        <begin position="172"/>
        <end position="193"/>
    </location>
</feature>
<keyword evidence="2" id="KW-0813">Transport</keyword>
<feature type="transmembrane region" description="Helical" evidence="7">
    <location>
        <begin position="137"/>
        <end position="160"/>
    </location>
</feature>
<evidence type="ECO:0000313" key="9">
    <source>
        <dbReference type="EMBL" id="KAL0571337.1"/>
    </source>
</evidence>
<accession>A0ABR3F805</accession>
<dbReference type="EMBL" id="JBAHYK010000784">
    <property type="protein sequence ID" value="KAL0571337.1"/>
    <property type="molecule type" value="Genomic_DNA"/>
</dbReference>
<feature type="domain" description="Major facilitator superfamily (MFS) profile" evidence="8">
    <location>
        <begin position="46"/>
        <end position="459"/>
    </location>
</feature>
<evidence type="ECO:0000256" key="4">
    <source>
        <dbReference type="ARBA" id="ARBA00022989"/>
    </source>
</evidence>